<dbReference type="Ensembl" id="ENSORLT00000033943.1">
    <property type="protein sequence ID" value="ENSORLP00000031488.1"/>
    <property type="gene ID" value="ENSORLG00000021888.1"/>
</dbReference>
<evidence type="ECO:0000256" key="2">
    <source>
        <dbReference type="SAM" id="MobiDB-lite"/>
    </source>
</evidence>
<dbReference type="AlphaFoldDB" id="A0A3B3HIC5"/>
<dbReference type="GO" id="GO:1990904">
    <property type="term" value="C:ribonucleoprotein complex"/>
    <property type="evidence" value="ECO:0000318"/>
    <property type="project" value="GO_Central"/>
</dbReference>
<dbReference type="InterPro" id="IPR004244">
    <property type="entry name" value="Transposase_22"/>
</dbReference>
<evidence type="ECO:0000313" key="4">
    <source>
        <dbReference type="Proteomes" id="UP000001038"/>
    </source>
</evidence>
<dbReference type="PANTHER" id="PTHR11505">
    <property type="entry name" value="L1 TRANSPOSABLE ELEMENT-RELATED"/>
    <property type="match status" value="1"/>
</dbReference>
<dbReference type="STRING" id="8090.ENSORLP00000031488"/>
<keyword evidence="1" id="KW-0175">Coiled coil</keyword>
<dbReference type="Gene3D" id="3.30.70.1820">
    <property type="entry name" value="L1 transposable element, RRM domain"/>
    <property type="match status" value="1"/>
</dbReference>
<evidence type="ECO:0000256" key="1">
    <source>
        <dbReference type="SAM" id="Coils"/>
    </source>
</evidence>
<dbReference type="Proteomes" id="UP000001038">
    <property type="component" value="Chromosome 2"/>
</dbReference>
<evidence type="ECO:0008006" key="5">
    <source>
        <dbReference type="Google" id="ProtNLM"/>
    </source>
</evidence>
<reference evidence="3" key="3">
    <citation type="submission" date="2025-09" db="UniProtKB">
        <authorList>
            <consortium name="Ensembl"/>
        </authorList>
    </citation>
    <scope>IDENTIFICATION</scope>
    <source>
        <strain evidence="3">Hd-rR</strain>
    </source>
</reference>
<sequence>MLETQGTMSMRFLLGSSASLLPIPPLERQTSPPTAVGDEQEKEEAAGISAFTAVLTAKLAETKSELLAEIKDTYARYEARLSTVQAAVDDHTERIAHLEQSADSTSIDVTEMKTTLSAIAAENAKLKAKLTDLEGRSRRNNIRIFGLPENIEGPTPTVFFSQLLFEVLGADVLSSPPELDRAHRSLAAKPGPAGKPRHVVICFHRFQTRELVVRTARRLRGNLSYKGSPIHIVEDYCPEVLEQRGQYRDVMRKLYQLGHKPALRYPAKLFVVMEDGSRKHLPSVKDAADFVSRRCRDDGDRSLPESN</sequence>
<accession>A0A3B3HIC5</accession>
<reference evidence="3 4" key="1">
    <citation type="journal article" date="2007" name="Nature">
        <title>The medaka draft genome and insights into vertebrate genome evolution.</title>
        <authorList>
            <person name="Kasahara M."/>
            <person name="Naruse K."/>
            <person name="Sasaki S."/>
            <person name="Nakatani Y."/>
            <person name="Qu W."/>
            <person name="Ahsan B."/>
            <person name="Yamada T."/>
            <person name="Nagayasu Y."/>
            <person name="Doi K."/>
            <person name="Kasai Y."/>
            <person name="Jindo T."/>
            <person name="Kobayashi D."/>
            <person name="Shimada A."/>
            <person name="Toyoda A."/>
            <person name="Kuroki Y."/>
            <person name="Fujiyama A."/>
            <person name="Sasaki T."/>
            <person name="Shimizu A."/>
            <person name="Asakawa S."/>
            <person name="Shimizu N."/>
            <person name="Hashimoto S."/>
            <person name="Yang J."/>
            <person name="Lee Y."/>
            <person name="Matsushima K."/>
            <person name="Sugano S."/>
            <person name="Sakaizumi M."/>
            <person name="Narita T."/>
            <person name="Ohishi K."/>
            <person name="Haga S."/>
            <person name="Ohta F."/>
            <person name="Nomoto H."/>
            <person name="Nogata K."/>
            <person name="Morishita T."/>
            <person name="Endo T."/>
            <person name="Shin-I T."/>
            <person name="Takeda H."/>
            <person name="Morishita S."/>
            <person name="Kohara Y."/>
        </authorList>
    </citation>
    <scope>NUCLEOTIDE SEQUENCE [LARGE SCALE GENOMIC DNA]</scope>
    <source>
        <strain evidence="3 4">Hd-rR</strain>
    </source>
</reference>
<keyword evidence="4" id="KW-1185">Reference proteome</keyword>
<dbReference type="Gene3D" id="1.20.5.340">
    <property type="match status" value="1"/>
</dbReference>
<dbReference type="GeneTree" id="ENSGT00990000205322"/>
<name>A0A3B3HIC5_ORYLA</name>
<dbReference type="GO" id="GO:0032197">
    <property type="term" value="P:retrotransposition"/>
    <property type="evidence" value="ECO:0000318"/>
    <property type="project" value="GO_Central"/>
</dbReference>
<dbReference type="Bgee" id="ENSORLG00000021888">
    <property type="expression patterns" value="Expressed in brain and 10 other cell types or tissues"/>
</dbReference>
<organism evidence="3 4">
    <name type="scientific">Oryzias latipes</name>
    <name type="common">Japanese rice fish</name>
    <name type="synonym">Japanese killifish</name>
    <dbReference type="NCBI Taxonomy" id="8090"/>
    <lineage>
        <taxon>Eukaryota</taxon>
        <taxon>Metazoa</taxon>
        <taxon>Chordata</taxon>
        <taxon>Craniata</taxon>
        <taxon>Vertebrata</taxon>
        <taxon>Euteleostomi</taxon>
        <taxon>Actinopterygii</taxon>
        <taxon>Neopterygii</taxon>
        <taxon>Teleostei</taxon>
        <taxon>Neoteleostei</taxon>
        <taxon>Acanthomorphata</taxon>
        <taxon>Ovalentaria</taxon>
        <taxon>Atherinomorphae</taxon>
        <taxon>Beloniformes</taxon>
        <taxon>Adrianichthyidae</taxon>
        <taxon>Oryziinae</taxon>
        <taxon>Oryzias</taxon>
    </lineage>
</organism>
<protein>
    <recommendedName>
        <fullName evidence="5">L1 transposable element RRM domain-containing protein</fullName>
    </recommendedName>
</protein>
<proteinExistence type="predicted"/>
<reference evidence="3" key="2">
    <citation type="submission" date="2025-08" db="UniProtKB">
        <authorList>
            <consortium name="Ensembl"/>
        </authorList>
    </citation>
    <scope>IDENTIFICATION</scope>
    <source>
        <strain evidence="3">Hd-rR</strain>
    </source>
</reference>
<dbReference type="GO" id="GO:0003727">
    <property type="term" value="F:single-stranded RNA binding"/>
    <property type="evidence" value="ECO:0000318"/>
    <property type="project" value="GO_Central"/>
</dbReference>
<feature type="region of interest" description="Disordered" evidence="2">
    <location>
        <begin position="23"/>
        <end position="42"/>
    </location>
</feature>
<dbReference type="InParanoid" id="A0A3B3HIC5"/>
<evidence type="ECO:0000313" key="3">
    <source>
        <dbReference type="Ensembl" id="ENSORLP00000031488.1"/>
    </source>
</evidence>
<feature type="coiled-coil region" evidence="1">
    <location>
        <begin position="60"/>
        <end position="136"/>
    </location>
</feature>